<evidence type="ECO:0000256" key="1">
    <source>
        <dbReference type="SAM" id="MobiDB-lite"/>
    </source>
</evidence>
<dbReference type="AlphaFoldDB" id="A0AAX4JKM0"/>
<name>A0AAX4JKM0_9TREE</name>
<organism evidence="2 3">
    <name type="scientific">Kwoniella dendrophila CBS 6074</name>
    <dbReference type="NCBI Taxonomy" id="1295534"/>
    <lineage>
        <taxon>Eukaryota</taxon>
        <taxon>Fungi</taxon>
        <taxon>Dikarya</taxon>
        <taxon>Basidiomycota</taxon>
        <taxon>Agaricomycotina</taxon>
        <taxon>Tremellomycetes</taxon>
        <taxon>Tremellales</taxon>
        <taxon>Cryptococcaceae</taxon>
        <taxon>Kwoniella</taxon>
    </lineage>
</organism>
<evidence type="ECO:0000313" key="2">
    <source>
        <dbReference type="EMBL" id="WWC85458.1"/>
    </source>
</evidence>
<protein>
    <recommendedName>
        <fullName evidence="4">WSC domain-containing protein</fullName>
    </recommendedName>
</protein>
<sequence>MYNVAQDEYGVCLPYDRTVTKLHTIYQFHLCTKTIELPSSKTSIVSTISECFDECSNSNLDYVAVAPQWAKPTYECKCGKMPVSYTPSICGEGTFYGFSNPTSSSSLNSKSNKTKTKEKSKQGKQRGGPQRLGKQYNKQQIEQVKNNNDDQLPNRYHGL</sequence>
<proteinExistence type="predicted"/>
<dbReference type="GeneID" id="91090993"/>
<dbReference type="EMBL" id="CP144098">
    <property type="protein sequence ID" value="WWC85458.1"/>
    <property type="molecule type" value="Genomic_DNA"/>
</dbReference>
<dbReference type="RefSeq" id="XP_066072221.1">
    <property type="nucleotide sequence ID" value="XM_066216124.1"/>
</dbReference>
<gene>
    <name evidence="2" type="ORF">L201_000321</name>
</gene>
<dbReference type="Proteomes" id="UP001355207">
    <property type="component" value="Chromosome 1"/>
</dbReference>
<keyword evidence="3" id="KW-1185">Reference proteome</keyword>
<accession>A0AAX4JKM0</accession>
<evidence type="ECO:0008006" key="4">
    <source>
        <dbReference type="Google" id="ProtNLM"/>
    </source>
</evidence>
<feature type="compositionally biased region" description="Low complexity" evidence="1">
    <location>
        <begin position="99"/>
        <end position="111"/>
    </location>
</feature>
<evidence type="ECO:0000313" key="3">
    <source>
        <dbReference type="Proteomes" id="UP001355207"/>
    </source>
</evidence>
<reference evidence="2 3" key="1">
    <citation type="submission" date="2024-01" db="EMBL/GenBank/DDBJ databases">
        <title>Comparative genomics of Cryptococcus and Kwoniella reveals pathogenesis evolution and contrasting modes of karyotype evolution via chromosome fusion or intercentromeric recombination.</title>
        <authorList>
            <person name="Coelho M.A."/>
            <person name="David-Palma M."/>
            <person name="Shea T."/>
            <person name="Bowers K."/>
            <person name="McGinley-Smith S."/>
            <person name="Mohammad A.W."/>
            <person name="Gnirke A."/>
            <person name="Yurkov A.M."/>
            <person name="Nowrousian M."/>
            <person name="Sun S."/>
            <person name="Cuomo C.A."/>
            <person name="Heitman J."/>
        </authorList>
    </citation>
    <scope>NUCLEOTIDE SEQUENCE [LARGE SCALE GENOMIC DNA]</scope>
    <source>
        <strain evidence="2 3">CBS 6074</strain>
    </source>
</reference>
<feature type="compositionally biased region" description="Polar residues" evidence="1">
    <location>
        <begin position="136"/>
        <end position="151"/>
    </location>
</feature>
<feature type="region of interest" description="Disordered" evidence="1">
    <location>
        <begin position="98"/>
        <end position="159"/>
    </location>
</feature>